<accession>A0A4Z1NVV2</accession>
<evidence type="ECO:0000313" key="1">
    <source>
        <dbReference type="EMBL" id="TID15167.1"/>
    </source>
</evidence>
<proteinExistence type="predicted"/>
<gene>
    <name evidence="1" type="ORF">E6O75_ATG08420</name>
</gene>
<evidence type="ECO:0000313" key="2">
    <source>
        <dbReference type="Proteomes" id="UP000298493"/>
    </source>
</evidence>
<protein>
    <submittedName>
        <fullName evidence="1">Uncharacterized protein</fullName>
    </submittedName>
</protein>
<reference evidence="1 2" key="1">
    <citation type="submission" date="2019-04" db="EMBL/GenBank/DDBJ databases">
        <title>High contiguity whole genome sequence and gene annotation resource for two Venturia nashicola isolates.</title>
        <authorList>
            <person name="Prokchorchik M."/>
            <person name="Won K."/>
            <person name="Lee Y."/>
            <person name="Choi E.D."/>
            <person name="Segonzac C."/>
            <person name="Sohn K.H."/>
        </authorList>
    </citation>
    <scope>NUCLEOTIDE SEQUENCE [LARGE SCALE GENOMIC DNA]</scope>
    <source>
        <strain evidence="1 2">PRI2</strain>
    </source>
</reference>
<dbReference type="EMBL" id="SNSC02000021">
    <property type="protein sequence ID" value="TID15167.1"/>
    <property type="molecule type" value="Genomic_DNA"/>
</dbReference>
<name>A0A4Z1NVV2_9PEZI</name>
<sequence length="67" mass="7522">MMTALRKKHIHGLLASYDRSILENCAARIIRNVPGRDERGRTHCGTRCEDDEGRAGFSTDPTVCFTN</sequence>
<keyword evidence="2" id="KW-1185">Reference proteome</keyword>
<dbReference type="Proteomes" id="UP000298493">
    <property type="component" value="Unassembled WGS sequence"/>
</dbReference>
<dbReference type="AlphaFoldDB" id="A0A4Z1NVV2"/>
<organism evidence="1 2">
    <name type="scientific">Venturia nashicola</name>
    <dbReference type="NCBI Taxonomy" id="86259"/>
    <lineage>
        <taxon>Eukaryota</taxon>
        <taxon>Fungi</taxon>
        <taxon>Dikarya</taxon>
        <taxon>Ascomycota</taxon>
        <taxon>Pezizomycotina</taxon>
        <taxon>Dothideomycetes</taxon>
        <taxon>Pleosporomycetidae</taxon>
        <taxon>Venturiales</taxon>
        <taxon>Venturiaceae</taxon>
        <taxon>Venturia</taxon>
    </lineage>
</organism>
<comment type="caution">
    <text evidence="1">The sequence shown here is derived from an EMBL/GenBank/DDBJ whole genome shotgun (WGS) entry which is preliminary data.</text>
</comment>